<comment type="similarity">
    <text evidence="1">Belongs to the thaumatin family.</text>
</comment>
<evidence type="ECO:0000313" key="6">
    <source>
        <dbReference type="EMBL" id="KAL3833536.1"/>
    </source>
</evidence>
<proteinExistence type="inferred from homology"/>
<evidence type="ECO:0008006" key="8">
    <source>
        <dbReference type="Google" id="ProtNLM"/>
    </source>
</evidence>
<dbReference type="SMART" id="SM00205">
    <property type="entry name" value="THN"/>
    <property type="match status" value="1"/>
</dbReference>
<dbReference type="Gene3D" id="2.60.110.10">
    <property type="entry name" value="Thaumatin"/>
    <property type="match status" value="1"/>
</dbReference>
<keyword evidence="2 5" id="KW-0732">Signal</keyword>
<feature type="signal peptide" evidence="5">
    <location>
        <begin position="1"/>
        <end position="19"/>
    </location>
</feature>
<dbReference type="FunFam" id="2.60.110.10:FF:000003">
    <property type="entry name" value="Thaumatin I"/>
    <property type="match status" value="1"/>
</dbReference>
<dbReference type="Pfam" id="PF00314">
    <property type="entry name" value="Thaumatin"/>
    <property type="match status" value="1"/>
</dbReference>
<evidence type="ECO:0000256" key="4">
    <source>
        <dbReference type="PIRSR" id="PIRSR002703-1"/>
    </source>
</evidence>
<feature type="disulfide bond" evidence="4">
    <location>
        <begin position="69"/>
        <end position="79"/>
    </location>
</feature>
<evidence type="ECO:0000256" key="1">
    <source>
        <dbReference type="ARBA" id="ARBA00010607"/>
    </source>
</evidence>
<accession>A0ABD3TAA4</accession>
<keyword evidence="3 4" id="KW-1015">Disulfide bond</keyword>
<dbReference type="PANTHER" id="PTHR31048">
    <property type="entry name" value="OS03G0233200 PROTEIN"/>
    <property type="match status" value="1"/>
</dbReference>
<organism evidence="6 7">
    <name type="scientific">Penstemon smallii</name>
    <dbReference type="NCBI Taxonomy" id="265156"/>
    <lineage>
        <taxon>Eukaryota</taxon>
        <taxon>Viridiplantae</taxon>
        <taxon>Streptophyta</taxon>
        <taxon>Embryophyta</taxon>
        <taxon>Tracheophyta</taxon>
        <taxon>Spermatophyta</taxon>
        <taxon>Magnoliopsida</taxon>
        <taxon>eudicotyledons</taxon>
        <taxon>Gunneridae</taxon>
        <taxon>Pentapetalae</taxon>
        <taxon>asterids</taxon>
        <taxon>lamiids</taxon>
        <taxon>Lamiales</taxon>
        <taxon>Plantaginaceae</taxon>
        <taxon>Cheloneae</taxon>
        <taxon>Penstemon</taxon>
    </lineage>
</organism>
<dbReference type="SUPFAM" id="SSF49870">
    <property type="entry name" value="Osmotin, thaumatin-like protein"/>
    <property type="match status" value="1"/>
</dbReference>
<dbReference type="InterPro" id="IPR037176">
    <property type="entry name" value="Osmotin/thaumatin-like_sf"/>
</dbReference>
<protein>
    <recommendedName>
        <fullName evidence="8">Thaumatin-like protein</fullName>
    </recommendedName>
</protein>
<feature type="disulfide bond" evidence="4">
    <location>
        <begin position="173"/>
        <end position="178"/>
    </location>
</feature>
<evidence type="ECO:0000256" key="5">
    <source>
        <dbReference type="SAM" id="SignalP"/>
    </source>
</evidence>
<feature type="disulfide bond" evidence="4">
    <location>
        <begin position="84"/>
        <end position="90"/>
    </location>
</feature>
<dbReference type="InterPro" id="IPR001938">
    <property type="entry name" value="Thaumatin"/>
</dbReference>
<dbReference type="PROSITE" id="PS51367">
    <property type="entry name" value="THAUMATIN_2"/>
    <property type="match status" value="1"/>
</dbReference>
<evidence type="ECO:0000256" key="2">
    <source>
        <dbReference type="ARBA" id="ARBA00022729"/>
    </source>
</evidence>
<feature type="disulfide bond" evidence="4">
    <location>
        <begin position="149"/>
        <end position="159"/>
    </location>
</feature>
<dbReference type="AlphaFoldDB" id="A0ABD3TAA4"/>
<evidence type="ECO:0000256" key="3">
    <source>
        <dbReference type="ARBA" id="ARBA00023157"/>
    </source>
</evidence>
<dbReference type="InterPro" id="IPR017949">
    <property type="entry name" value="Thaumatin_CS"/>
</dbReference>
<name>A0ABD3TAA4_9LAMI</name>
<dbReference type="EMBL" id="JBJXBP010000004">
    <property type="protein sequence ID" value="KAL3833536.1"/>
    <property type="molecule type" value="Genomic_DNA"/>
</dbReference>
<gene>
    <name evidence="6" type="ORF">ACJIZ3_008272</name>
</gene>
<dbReference type="PIRSF" id="PIRSF002703">
    <property type="entry name" value="Thaumatin"/>
    <property type="match status" value="1"/>
</dbReference>
<feature type="chain" id="PRO_5044816932" description="Thaumatin-like protein" evidence="5">
    <location>
        <begin position="20"/>
        <end position="244"/>
    </location>
</feature>
<reference evidence="6 7" key="1">
    <citation type="submission" date="2024-12" db="EMBL/GenBank/DDBJ databases">
        <title>The unique morphological basis and parallel evolutionary history of personate flowers in Penstemon.</title>
        <authorList>
            <person name="Depatie T.H."/>
            <person name="Wessinger C.A."/>
        </authorList>
    </citation>
    <scope>NUCLEOTIDE SEQUENCE [LARGE SCALE GENOMIC DNA]</scope>
    <source>
        <strain evidence="6">WTNN_2</strain>
        <tissue evidence="6">Leaf</tissue>
    </source>
</reference>
<dbReference type="Proteomes" id="UP001634393">
    <property type="component" value="Unassembled WGS sequence"/>
</dbReference>
<sequence length="244" mass="27634">MNFHLFLLLISLFSFQTHAIFFNIQNNCPYTVWAAALPGGGRRLDRGQTWTTTLTPDHHLAKIWGRTNCTFDNSGRGRCLTGDCNGQLQCTTYGSPPHTLAEYGLNTFSHRDYYDVSVLEGFNVPIEFTPITNGCTRPVRCAADITGQCPSQLRTPGGCHNPCTVYKTTEYCCHSGTCRPTNLSRFFKARCRDAFTFPEDDPTSTFTCPAGTNYRVVTFEEFQIWGMNWKDRLEGTFHHKVLRI</sequence>
<dbReference type="PRINTS" id="PR00347">
    <property type="entry name" value="THAUMATIN"/>
</dbReference>
<comment type="caution">
    <text evidence="6">The sequence shown here is derived from an EMBL/GenBank/DDBJ whole genome shotgun (WGS) entry which is preliminary data.</text>
</comment>
<feature type="disulfide bond" evidence="4">
    <location>
        <begin position="163"/>
        <end position="172"/>
    </location>
</feature>
<feature type="disulfide bond" evidence="4">
    <location>
        <begin position="141"/>
        <end position="191"/>
    </location>
</feature>
<dbReference type="PROSITE" id="PS00316">
    <property type="entry name" value="THAUMATIN_1"/>
    <property type="match status" value="1"/>
</dbReference>
<evidence type="ECO:0000313" key="7">
    <source>
        <dbReference type="Proteomes" id="UP001634393"/>
    </source>
</evidence>
<keyword evidence="7" id="KW-1185">Reference proteome</keyword>